<organism evidence="1">
    <name type="scientific">Brassica napus</name>
    <name type="common">Rape</name>
    <dbReference type="NCBI Taxonomy" id="3708"/>
    <lineage>
        <taxon>Eukaryota</taxon>
        <taxon>Viridiplantae</taxon>
        <taxon>Streptophyta</taxon>
        <taxon>Embryophyta</taxon>
        <taxon>Tracheophyta</taxon>
        <taxon>Spermatophyta</taxon>
        <taxon>Magnoliopsida</taxon>
        <taxon>eudicotyledons</taxon>
        <taxon>Gunneridae</taxon>
        <taxon>Pentapetalae</taxon>
        <taxon>rosids</taxon>
        <taxon>malvids</taxon>
        <taxon>Brassicales</taxon>
        <taxon>Brassicaceae</taxon>
        <taxon>Brassiceae</taxon>
        <taxon>Brassica</taxon>
    </lineage>
</organism>
<dbReference type="AlphaFoldDB" id="A0A816XDA1"/>
<proteinExistence type="predicted"/>
<reference evidence="1" key="1">
    <citation type="submission" date="2021-01" db="EMBL/GenBank/DDBJ databases">
        <authorList>
            <consortium name="Genoscope - CEA"/>
            <person name="William W."/>
        </authorList>
    </citation>
    <scope>NUCLEOTIDE SEQUENCE</scope>
</reference>
<accession>A0A816XDA1</accession>
<sequence length="89" mass="10150">MTEGLSSRACKVSELFSSMRFWTLKHKRRLVVMNAIVQDRLKQNDIESDDDCYLNFLNLDVGMANTNHGAWLGLVAIYKLNVYSPPSVI</sequence>
<evidence type="ECO:0000313" key="1">
    <source>
        <dbReference type="EMBL" id="CAF2144528.1"/>
    </source>
</evidence>
<dbReference type="Proteomes" id="UP001295469">
    <property type="component" value="Chromosome A02"/>
</dbReference>
<gene>
    <name evidence="1" type="ORF">DARMORV10_A02P39540.1</name>
</gene>
<name>A0A816XDA1_BRANA</name>
<dbReference type="EMBL" id="HG994356">
    <property type="protein sequence ID" value="CAF2144528.1"/>
    <property type="molecule type" value="Genomic_DNA"/>
</dbReference>
<protein>
    <submittedName>
        <fullName evidence="1">(rape) hypothetical protein</fullName>
    </submittedName>
</protein>